<dbReference type="Proteomes" id="UP000198703">
    <property type="component" value="Unassembled WGS sequence"/>
</dbReference>
<dbReference type="SUPFAM" id="SSF55874">
    <property type="entry name" value="ATPase domain of HSP90 chaperone/DNA topoisomerase II/histidine kinase"/>
    <property type="match status" value="1"/>
</dbReference>
<dbReference type="AlphaFoldDB" id="A0A1H3VS26"/>
<accession>A0A1H3VS26</accession>
<sequence length="83" mass="8709">MGRALLECALLNLVVNARGAMPRGGALIIETANIDVTADFIAGRAEMLAPGRHVMIAVTGISEGVGQEHLGRIFEPFLPTCPP</sequence>
<reference evidence="1 2" key="1">
    <citation type="submission" date="2016-10" db="EMBL/GenBank/DDBJ databases">
        <authorList>
            <person name="de Groot N.N."/>
        </authorList>
    </citation>
    <scope>NUCLEOTIDE SEQUENCE [LARGE SCALE GENOMIC DNA]</scope>
    <source>
        <strain evidence="1 2">DSM 15345</strain>
    </source>
</reference>
<dbReference type="RefSeq" id="WP_093247685.1">
    <property type="nucleotide sequence ID" value="NZ_FNQM01000001.1"/>
</dbReference>
<organism evidence="1 2">
    <name type="scientific">Rubrimonas cliftonensis</name>
    <dbReference type="NCBI Taxonomy" id="89524"/>
    <lineage>
        <taxon>Bacteria</taxon>
        <taxon>Pseudomonadati</taxon>
        <taxon>Pseudomonadota</taxon>
        <taxon>Alphaproteobacteria</taxon>
        <taxon>Rhodobacterales</taxon>
        <taxon>Paracoccaceae</taxon>
        <taxon>Rubrimonas</taxon>
    </lineage>
</organism>
<evidence type="ECO:0000313" key="1">
    <source>
        <dbReference type="EMBL" id="SDZ77491.1"/>
    </source>
</evidence>
<dbReference type="Gene3D" id="3.30.565.10">
    <property type="entry name" value="Histidine kinase-like ATPase, C-terminal domain"/>
    <property type="match status" value="1"/>
</dbReference>
<name>A0A1H3VS26_9RHOB</name>
<keyword evidence="2" id="KW-1185">Reference proteome</keyword>
<dbReference type="OrthoDB" id="9804543at2"/>
<gene>
    <name evidence="1" type="ORF">SAMN05444370_101286</name>
</gene>
<dbReference type="InterPro" id="IPR036890">
    <property type="entry name" value="HATPase_C_sf"/>
</dbReference>
<protein>
    <submittedName>
        <fullName evidence="1">Uncharacterized protein</fullName>
    </submittedName>
</protein>
<dbReference type="STRING" id="89524.SAMN05444370_101286"/>
<proteinExistence type="predicted"/>
<evidence type="ECO:0000313" key="2">
    <source>
        <dbReference type="Proteomes" id="UP000198703"/>
    </source>
</evidence>
<dbReference type="EMBL" id="FNQM01000001">
    <property type="protein sequence ID" value="SDZ77491.1"/>
    <property type="molecule type" value="Genomic_DNA"/>
</dbReference>